<accession>A0ACD0WL03</accession>
<name>A0ACD0WL03_CLALS</name>
<evidence type="ECO:0000313" key="2">
    <source>
        <dbReference type="Proteomes" id="UP000326582"/>
    </source>
</evidence>
<dbReference type="Proteomes" id="UP000326582">
    <property type="component" value="Chromosome 3"/>
</dbReference>
<evidence type="ECO:0000313" key="1">
    <source>
        <dbReference type="EMBL" id="QFZ27742.1"/>
    </source>
</evidence>
<proteinExistence type="predicted"/>
<reference evidence="2" key="1">
    <citation type="journal article" date="2019" name="MBio">
        <title>Comparative genomics for the elucidation of multidrug resistance (MDR) in Candida lusitaniae.</title>
        <authorList>
            <person name="Kannan A."/>
            <person name="Asner S.A."/>
            <person name="Trachsel E."/>
            <person name="Kelly S."/>
            <person name="Parker J."/>
            <person name="Sanglard D."/>
        </authorList>
    </citation>
    <scope>NUCLEOTIDE SEQUENCE [LARGE SCALE GENOMIC DNA]</scope>
    <source>
        <strain evidence="2">P1</strain>
    </source>
</reference>
<sequence length="589" mass="66080">MSDHNLLPIFAQVTNSTNVELPAEYHLIANISKISGALSLLIWLFAQLPQVLENHLNQSVSGVSIAFLSCWISGDVTNLVGCLLTKALPFQTSLAAYYCFIDFILSLQYWYYTRVYPKQKVHHNFLQSPRMIKPVTSRDSSHGHGHVRRNRFEVPKHDLSHQGRSISSSRSRRRKRKSFLSKIISGSVLSGSFGKASAMPMDSNERDVPELWKAFLSSIVLFFSSCKERMSHIHYNPTIIGTICGWTSSIFYVSSRTPQIIKNYRSKSTQGISYLLFLFAMMGNTLYTTSILSDLFILYKFDQYLGDVNFETVFYAQLPFVIGSSGTVLFDSIILFQCWYYRPSKLQNESRHYLHDSADHCQHSEHLIKSKQYPTNDPSFPGRSNSESTHFTKPDWYTNVYGSIDEPDDYSHHAYSGNQTTGEHSYVKKQGSQNYHSLNVYQQNFSPLYSPSPKRERSQLNNDRAYTDTSSLLNSALIIPPPPHYVSCGSSQGATTMKNKTGISGTFSAIARSFSQSSSMIKSPTMSTSYNNSVAASPMLSTSLIPSIVGTYSSVSKRMANDSKLPFSPSDFLNLDLAKGGSTGPSNEQ</sequence>
<organism evidence="1 2">
    <name type="scientific">Clavispora lusitaniae</name>
    <name type="common">Candida lusitaniae</name>
    <dbReference type="NCBI Taxonomy" id="36911"/>
    <lineage>
        <taxon>Eukaryota</taxon>
        <taxon>Fungi</taxon>
        <taxon>Dikarya</taxon>
        <taxon>Ascomycota</taxon>
        <taxon>Saccharomycotina</taxon>
        <taxon>Pichiomycetes</taxon>
        <taxon>Metschnikowiaceae</taxon>
        <taxon>Clavispora</taxon>
    </lineage>
</organism>
<dbReference type="EMBL" id="CP038486">
    <property type="protein sequence ID" value="QFZ27742.1"/>
    <property type="molecule type" value="Genomic_DNA"/>
</dbReference>
<gene>
    <name evidence="1" type="ORF">EJF14_30727</name>
</gene>
<protein>
    <submittedName>
        <fullName evidence="1">Vacuolar amino acid transporter</fullName>
    </submittedName>
</protein>
<keyword evidence="2" id="KW-1185">Reference proteome</keyword>